<proteinExistence type="inferred from homology"/>
<dbReference type="PIRSF" id="PIRSF036427">
    <property type="entry name" value="Precrrn-2_mtase"/>
    <property type="match status" value="1"/>
</dbReference>
<comment type="caution">
    <text evidence="10">The sequence shown here is derived from an EMBL/GenBank/DDBJ whole genome shotgun (WGS) entry which is preliminary data.</text>
</comment>
<dbReference type="AlphaFoldDB" id="A0A0M9GQ59"/>
<dbReference type="GO" id="GO:0030788">
    <property type="term" value="F:precorrin-2 C20-methyltransferase activity"/>
    <property type="evidence" value="ECO:0007669"/>
    <property type="project" value="InterPro"/>
</dbReference>
<dbReference type="STRING" id="1514904.SU32_00410"/>
<dbReference type="Gene3D" id="3.40.1010.10">
    <property type="entry name" value="Cobalt-precorrin-4 Transmethylase, Domain 1"/>
    <property type="match status" value="1"/>
</dbReference>
<keyword evidence="3" id="KW-0169">Cobalamin biosynthesis</keyword>
<evidence type="ECO:0000256" key="3">
    <source>
        <dbReference type="ARBA" id="ARBA00022573"/>
    </source>
</evidence>
<dbReference type="InterPro" id="IPR014776">
    <property type="entry name" value="4pyrrole_Mease_sub2"/>
</dbReference>
<keyword evidence="4 8" id="KW-0489">Methyltransferase</keyword>
<evidence type="ECO:0000256" key="4">
    <source>
        <dbReference type="ARBA" id="ARBA00022603"/>
    </source>
</evidence>
<organism evidence="10 11">
    <name type="scientific">Ahrensia marina</name>
    <dbReference type="NCBI Taxonomy" id="1514904"/>
    <lineage>
        <taxon>Bacteria</taxon>
        <taxon>Pseudomonadati</taxon>
        <taxon>Pseudomonadota</taxon>
        <taxon>Alphaproteobacteria</taxon>
        <taxon>Hyphomicrobiales</taxon>
        <taxon>Ahrensiaceae</taxon>
        <taxon>Ahrensia</taxon>
    </lineage>
</organism>
<protein>
    <submittedName>
        <fullName evidence="10">Precorrin-2 C20-methyltransferase</fullName>
    </submittedName>
</protein>
<dbReference type="InterPro" id="IPR012382">
    <property type="entry name" value="CobI/CbiL"/>
</dbReference>
<dbReference type="GO" id="GO:0032259">
    <property type="term" value="P:methylation"/>
    <property type="evidence" value="ECO:0007669"/>
    <property type="project" value="UniProtKB-KW"/>
</dbReference>
<keyword evidence="11" id="KW-1185">Reference proteome</keyword>
<gene>
    <name evidence="10" type="ORF">SU32_00410</name>
</gene>
<evidence type="ECO:0000313" key="10">
    <source>
        <dbReference type="EMBL" id="KPB02786.1"/>
    </source>
</evidence>
<dbReference type="PROSITE" id="PS00840">
    <property type="entry name" value="SUMT_2"/>
    <property type="match status" value="1"/>
</dbReference>
<dbReference type="Proteomes" id="UP000038011">
    <property type="component" value="Unassembled WGS sequence"/>
</dbReference>
<dbReference type="InterPro" id="IPR006364">
    <property type="entry name" value="CobI/CbiL/CobIJ_dom"/>
</dbReference>
<evidence type="ECO:0000256" key="2">
    <source>
        <dbReference type="ARBA" id="ARBA00005879"/>
    </source>
</evidence>
<evidence type="ECO:0000256" key="8">
    <source>
        <dbReference type="RuleBase" id="RU003960"/>
    </source>
</evidence>
<dbReference type="PATRIC" id="fig|1514904.3.peg.83"/>
<sequence length="245" mass="26903">MSGKLYGVGVGPGAPDLITLRAWRLITGAQVIAYPAPDSGQSFARSIVAGCLRKDQIEIPIVVPMRVERFPAAQVYDEASENIVAHLDAGRDVIVLCEGDPFFYGSFMYVYERLSDKYDCEVVPGVSSIMTGAAVSGIPLAARNDVLTILPGPLPDDELTERINATDALVIMKVGRHLKRIRDLLNELNLLDKAIYLERVSLGEQRTMPLADMTDESAPYFSMITIYKGAEPWIDTAKMNVTNHD</sequence>
<evidence type="ECO:0000256" key="5">
    <source>
        <dbReference type="ARBA" id="ARBA00022679"/>
    </source>
</evidence>
<dbReference type="PANTHER" id="PTHR43467:SF2">
    <property type="entry name" value="COBALT-PRECORRIN-2 C(20)-METHYLTRANSFERASE"/>
    <property type="match status" value="1"/>
</dbReference>
<evidence type="ECO:0000256" key="7">
    <source>
        <dbReference type="PIRNR" id="PIRNR036427"/>
    </source>
</evidence>
<comment type="similarity">
    <text evidence="2 7 8">Belongs to the precorrin methyltransferase family.</text>
</comment>
<accession>A0A0M9GQ59</accession>
<evidence type="ECO:0000256" key="6">
    <source>
        <dbReference type="ARBA" id="ARBA00022691"/>
    </source>
</evidence>
<name>A0A0M9GQ59_9HYPH</name>
<evidence type="ECO:0000259" key="9">
    <source>
        <dbReference type="Pfam" id="PF00590"/>
    </source>
</evidence>
<dbReference type="NCBIfam" id="TIGR01467">
    <property type="entry name" value="cobI_cbiL"/>
    <property type="match status" value="1"/>
</dbReference>
<dbReference type="InterPro" id="IPR035996">
    <property type="entry name" value="4pyrrol_Methylase_sf"/>
</dbReference>
<keyword evidence="5 8" id="KW-0808">Transferase</keyword>
<dbReference type="PANTHER" id="PTHR43467">
    <property type="entry name" value="COBALT-PRECORRIN-2 C(20)-METHYLTRANSFERASE"/>
    <property type="match status" value="1"/>
</dbReference>
<dbReference type="EMBL" id="JXMU01000001">
    <property type="protein sequence ID" value="KPB02786.1"/>
    <property type="molecule type" value="Genomic_DNA"/>
</dbReference>
<dbReference type="InterPro" id="IPR014777">
    <property type="entry name" value="4pyrrole_Mease_sub1"/>
</dbReference>
<dbReference type="InterPro" id="IPR000878">
    <property type="entry name" value="4pyrrol_Mease"/>
</dbReference>
<dbReference type="OrthoDB" id="9804789at2"/>
<dbReference type="CDD" id="cd11645">
    <property type="entry name" value="Precorrin_2_C20_MT"/>
    <property type="match status" value="1"/>
</dbReference>
<dbReference type="Pfam" id="PF00590">
    <property type="entry name" value="TP_methylase"/>
    <property type="match status" value="1"/>
</dbReference>
<feature type="domain" description="Tetrapyrrole methylase" evidence="9">
    <location>
        <begin position="4"/>
        <end position="208"/>
    </location>
</feature>
<evidence type="ECO:0000313" key="11">
    <source>
        <dbReference type="Proteomes" id="UP000038011"/>
    </source>
</evidence>
<comment type="pathway">
    <text evidence="1">Cofactor biosynthesis; adenosylcobalamin biosynthesis.</text>
</comment>
<keyword evidence="6" id="KW-0949">S-adenosyl-L-methionine</keyword>
<dbReference type="UniPathway" id="UPA00148"/>
<dbReference type="InterPro" id="IPR003043">
    <property type="entry name" value="Uropor_MeTrfase_CS"/>
</dbReference>
<evidence type="ECO:0000256" key="1">
    <source>
        <dbReference type="ARBA" id="ARBA00004953"/>
    </source>
</evidence>
<reference evidence="10 11" key="1">
    <citation type="submission" date="2015-01" db="EMBL/GenBank/DDBJ databases">
        <title>Ahrensia donghaiensis sp. nov., a novel dimethylsulphoniopropionate-cleavage bacterium isolated from seawater and emended descriptions of the genus Ahrensia and Ahrensia kielensis.</title>
        <authorList>
            <person name="Liu J."/>
        </authorList>
    </citation>
    <scope>NUCLEOTIDE SEQUENCE [LARGE SCALE GENOMIC DNA]</scope>
    <source>
        <strain evidence="10 11">LZD062</strain>
    </source>
</reference>
<dbReference type="RefSeq" id="WP_053997342.1">
    <property type="nucleotide sequence ID" value="NZ_JXMU01000001.1"/>
</dbReference>
<dbReference type="SUPFAM" id="SSF53790">
    <property type="entry name" value="Tetrapyrrole methylase"/>
    <property type="match status" value="1"/>
</dbReference>
<dbReference type="GO" id="GO:0009236">
    <property type="term" value="P:cobalamin biosynthetic process"/>
    <property type="evidence" value="ECO:0007669"/>
    <property type="project" value="UniProtKB-UniRule"/>
</dbReference>
<dbReference type="Gene3D" id="3.30.950.10">
    <property type="entry name" value="Methyltransferase, Cobalt-precorrin-4 Transmethylase, Domain 2"/>
    <property type="match status" value="1"/>
</dbReference>